<dbReference type="PANTHER" id="PTHR11705">
    <property type="entry name" value="PROTEASE FAMILY M14 CARBOXYPEPTIDASE A,B"/>
    <property type="match status" value="1"/>
</dbReference>
<reference evidence="9 10" key="1">
    <citation type="submission" date="2022-05" db="EMBL/GenBank/DDBJ databases">
        <authorList>
            <person name="Park J.-S."/>
        </authorList>
    </citation>
    <scope>NUCLEOTIDE SEQUENCE [LARGE SCALE GENOMIC DNA]</scope>
    <source>
        <strain evidence="9 10">2012CJ35-5</strain>
    </source>
</reference>
<dbReference type="Proteomes" id="UP001203607">
    <property type="component" value="Unassembled WGS sequence"/>
</dbReference>
<evidence type="ECO:0000313" key="9">
    <source>
        <dbReference type="EMBL" id="MCL6273469.1"/>
    </source>
</evidence>
<keyword evidence="6" id="KW-0482">Metalloprotease</keyword>
<evidence type="ECO:0000256" key="2">
    <source>
        <dbReference type="ARBA" id="ARBA00005988"/>
    </source>
</evidence>
<dbReference type="RefSeq" id="WP_249656645.1">
    <property type="nucleotide sequence ID" value="NZ_JAMFMA010000001.1"/>
</dbReference>
<keyword evidence="3" id="KW-0645">Protease</keyword>
<keyword evidence="5" id="KW-0862">Zinc</keyword>
<dbReference type="SUPFAM" id="SSF53187">
    <property type="entry name" value="Zn-dependent exopeptidases"/>
    <property type="match status" value="1"/>
</dbReference>
<name>A0ABT0PQ13_9FLAO</name>
<gene>
    <name evidence="9" type="ORF">M3P19_05575</name>
</gene>
<comment type="caution">
    <text evidence="7">Lacks conserved residue(s) required for the propagation of feature annotation.</text>
</comment>
<dbReference type="PANTHER" id="PTHR11705:SF143">
    <property type="entry name" value="SLL0236 PROTEIN"/>
    <property type="match status" value="1"/>
</dbReference>
<evidence type="ECO:0000256" key="4">
    <source>
        <dbReference type="ARBA" id="ARBA00022801"/>
    </source>
</evidence>
<dbReference type="Pfam" id="PF00246">
    <property type="entry name" value="Peptidase_M14"/>
    <property type="match status" value="1"/>
</dbReference>
<sequence length="371" mass="42134">MTPNLHEKFKENSVSGRYVTMYTIANKWLKKQNSTTLETIGSSVLGEPIIALQLGKGKTKILMWSQMHGNESTTTKAVLDLINFLNSDHETAADVLKSCTLCIVPILNPDGARAYTRSNANDVDLNRDAKNRTQPESIALRNLFESFKPDYCFNLHDQRTLFSVSKTDKPATVSFLSPSKDPERSIDSVRAKAMQLIVAMNMELQKYIPGQVGRYDDGFNDNCVGDQFQMQEVPTVLFEAGHFSNDYQREITRGHIFISLVKALDTIAHERVQDYEVSDYLLIPENEKRFYDILIRNAHSINTTSIDSMEVVGIRFKETLNEGCINFIPEIVEVGIQKGFYGHKILDCKIEKDYGELDRKNLLSLIQQFRG</sequence>
<dbReference type="SMART" id="SM00631">
    <property type="entry name" value="Zn_pept"/>
    <property type="match status" value="1"/>
</dbReference>
<dbReference type="InterPro" id="IPR000834">
    <property type="entry name" value="Peptidase_M14"/>
</dbReference>
<evidence type="ECO:0000256" key="3">
    <source>
        <dbReference type="ARBA" id="ARBA00022670"/>
    </source>
</evidence>
<comment type="caution">
    <text evidence="9">The sequence shown here is derived from an EMBL/GenBank/DDBJ whole genome shotgun (WGS) entry which is preliminary data.</text>
</comment>
<evidence type="ECO:0000256" key="1">
    <source>
        <dbReference type="ARBA" id="ARBA00001947"/>
    </source>
</evidence>
<comment type="cofactor">
    <cofactor evidence="1">
        <name>Zn(2+)</name>
        <dbReference type="ChEBI" id="CHEBI:29105"/>
    </cofactor>
</comment>
<evidence type="ECO:0000259" key="8">
    <source>
        <dbReference type="PROSITE" id="PS52035"/>
    </source>
</evidence>
<comment type="similarity">
    <text evidence="2 7">Belongs to the peptidase M14 family.</text>
</comment>
<feature type="domain" description="Peptidase M14" evidence="8">
    <location>
        <begin position="10"/>
        <end position="345"/>
    </location>
</feature>
<keyword evidence="4" id="KW-0378">Hydrolase</keyword>
<dbReference type="Gene3D" id="3.40.630.10">
    <property type="entry name" value="Zn peptidases"/>
    <property type="match status" value="1"/>
</dbReference>
<organism evidence="9 10">
    <name type="scientific">Flagellimonas spongiicola</name>
    <dbReference type="NCBI Taxonomy" id="2942208"/>
    <lineage>
        <taxon>Bacteria</taxon>
        <taxon>Pseudomonadati</taxon>
        <taxon>Bacteroidota</taxon>
        <taxon>Flavobacteriia</taxon>
        <taxon>Flavobacteriales</taxon>
        <taxon>Flavobacteriaceae</taxon>
        <taxon>Flagellimonas</taxon>
    </lineage>
</organism>
<keyword evidence="10" id="KW-1185">Reference proteome</keyword>
<evidence type="ECO:0000256" key="5">
    <source>
        <dbReference type="ARBA" id="ARBA00022833"/>
    </source>
</evidence>
<dbReference type="EMBL" id="JAMFMA010000001">
    <property type="protein sequence ID" value="MCL6273469.1"/>
    <property type="molecule type" value="Genomic_DNA"/>
</dbReference>
<dbReference type="CDD" id="cd06239">
    <property type="entry name" value="M14-like"/>
    <property type="match status" value="1"/>
</dbReference>
<dbReference type="PROSITE" id="PS52035">
    <property type="entry name" value="PEPTIDASE_M14"/>
    <property type="match status" value="1"/>
</dbReference>
<evidence type="ECO:0000256" key="7">
    <source>
        <dbReference type="PROSITE-ProRule" id="PRU01379"/>
    </source>
</evidence>
<accession>A0ABT0PQ13</accession>
<evidence type="ECO:0000313" key="10">
    <source>
        <dbReference type="Proteomes" id="UP001203607"/>
    </source>
</evidence>
<protein>
    <submittedName>
        <fullName evidence="9">M14 family metallopeptidase</fullName>
    </submittedName>
</protein>
<proteinExistence type="inferred from homology"/>
<evidence type="ECO:0000256" key="6">
    <source>
        <dbReference type="ARBA" id="ARBA00023049"/>
    </source>
</evidence>